<dbReference type="InterPro" id="IPR017853">
    <property type="entry name" value="GH"/>
</dbReference>
<dbReference type="PANTHER" id="PTHR42732:SF1">
    <property type="entry name" value="BETA-MANNOSIDASE"/>
    <property type="match status" value="1"/>
</dbReference>
<dbReference type="SUPFAM" id="SSF49303">
    <property type="entry name" value="beta-Galactosidase/glucuronidase domain"/>
    <property type="match status" value="1"/>
</dbReference>
<evidence type="ECO:0000256" key="1">
    <source>
        <dbReference type="ARBA" id="ARBA00007401"/>
    </source>
</evidence>
<dbReference type="EMBL" id="BAABFN010000001">
    <property type="protein sequence ID" value="GAA4305005.1"/>
    <property type="molecule type" value="Genomic_DNA"/>
</dbReference>
<dbReference type="RefSeq" id="WP_344976332.1">
    <property type="nucleotide sequence ID" value="NZ_BAABFN010000001.1"/>
</dbReference>
<dbReference type="Pfam" id="PF00703">
    <property type="entry name" value="Glyco_hydro_2"/>
    <property type="match status" value="1"/>
</dbReference>
<dbReference type="InterPro" id="IPR006103">
    <property type="entry name" value="Glyco_hydro_2_cat"/>
</dbReference>
<dbReference type="InterPro" id="IPR051913">
    <property type="entry name" value="GH2_Domain-Containing"/>
</dbReference>
<dbReference type="InterPro" id="IPR013783">
    <property type="entry name" value="Ig-like_fold"/>
</dbReference>
<dbReference type="Pfam" id="PF02836">
    <property type="entry name" value="Glyco_hydro_2_C"/>
    <property type="match status" value="1"/>
</dbReference>
<comment type="similarity">
    <text evidence="1">Belongs to the glycosyl hydrolase 2 family.</text>
</comment>
<evidence type="ECO:0008006" key="7">
    <source>
        <dbReference type="Google" id="ProtNLM"/>
    </source>
</evidence>
<feature type="domain" description="Glycoside hydrolase family 2 immunoglobulin-like beta-sandwich" evidence="3">
    <location>
        <begin position="61"/>
        <end position="135"/>
    </location>
</feature>
<dbReference type="InterPro" id="IPR029062">
    <property type="entry name" value="Class_I_gatase-like"/>
</dbReference>
<feature type="domain" description="Glycoside hydrolase family 2 catalytic" evidence="4">
    <location>
        <begin position="138"/>
        <end position="258"/>
    </location>
</feature>
<comment type="caution">
    <text evidence="5">The sequence shown here is derived from an EMBL/GenBank/DDBJ whole genome shotgun (WGS) entry which is preliminary data.</text>
</comment>
<keyword evidence="2" id="KW-0732">Signal</keyword>
<dbReference type="Gene3D" id="3.20.20.80">
    <property type="entry name" value="Glycosidases"/>
    <property type="match status" value="1"/>
</dbReference>
<evidence type="ECO:0000313" key="6">
    <source>
        <dbReference type="Proteomes" id="UP001501207"/>
    </source>
</evidence>
<sequence length="968" mass="107161">MKYANGNVKRAAFLLAAIMILSVTAVFAGAPASGITPFTGTDYVRVVGEMPSSGLPQAAAFRVTIRSLKDGSVLYDAAVPARRYEAAGKSFFTFTISGLSPRLWTPAEPNLYEMALKITENGRLLSEEKERLGFRSFAVQNGKLYLNGKPVFLRGIAINPPGRGIPEDIERSRKFAEDYVRYMKSLHVNIIRIPDDETWYDVCDEQGMMVFGGNYSGSVNGEKPPRDYDRAVTWYEQEKFGPIAHHPSLMVYAMTNETPFTGDISLRWRKFLTYAHGKLQQWDSTRVYIGNAGYGYGQSGDICDLHRYWGWYYSSPFTFLHIRHKADIIPLKREVTQPITFTECVGNYTGPGGQYNLTPDHKNPGSQLNWTGHAPWEMQAQLADEHQCFTFRQATELFRQLRNINPQLSGVFPFTILFHNWNTITSFADMDPKAVAGQARISYQPVLLSWECWTPQVYAGATIRPVAHIINDDDHFKDLEQARLVYRLQDKTGRVLSDASLELPRIPYYGTFEKTLSLRLPATLPDGQYRLTGRILQGDSVISQNDYPLFIAGSTYVSAVSAPRQKVYLYDPRGTTGSALEKLDVPFEKISAFRGLKGGGALLLIGENAADAGLTGQADAIRAFVKAGGRVLCLRQDASHMEKLNRLLAARIRNITMDLDTPVYPPPPRPSRNGYNINPERPAHPVFSGIGRDKLRYWSDYTGWSESKAGFPAVYPVTDGFALEDKADIANTAVLADYGPALNGIAIAEMFEGEGSLLLCGMDLARRTSTDPVAGRLLKNMVSYMSSPEGHNRYPLISAPITWGDYASENGILTSVNSGLLLNGKPRLTGSLEKIHLMVTKEGYEFAGQRGGFNSRPGLQYLPYGRRPFGPYHLRGFGNIPEPDTPGSPGTGTFWCSIPSGKSSAVTLVWNPAKEPLQISIQVNGGQEVSRQVPPGATVAVSCPVSTTDVKMTFTGDRRLVLLQTAFR</sequence>
<evidence type="ECO:0000313" key="5">
    <source>
        <dbReference type="EMBL" id="GAA4305005.1"/>
    </source>
</evidence>
<keyword evidence="6" id="KW-1185">Reference proteome</keyword>
<dbReference type="Gene3D" id="2.60.40.10">
    <property type="entry name" value="Immunoglobulins"/>
    <property type="match status" value="1"/>
</dbReference>
<organism evidence="5 6">
    <name type="scientific">Compostibacter hankyongensis</name>
    <dbReference type="NCBI Taxonomy" id="1007089"/>
    <lineage>
        <taxon>Bacteria</taxon>
        <taxon>Pseudomonadati</taxon>
        <taxon>Bacteroidota</taxon>
        <taxon>Chitinophagia</taxon>
        <taxon>Chitinophagales</taxon>
        <taxon>Chitinophagaceae</taxon>
        <taxon>Compostibacter</taxon>
    </lineage>
</organism>
<dbReference type="SUPFAM" id="SSF51445">
    <property type="entry name" value="(Trans)glycosidases"/>
    <property type="match status" value="1"/>
</dbReference>
<feature type="signal peptide" evidence="2">
    <location>
        <begin position="1"/>
        <end position="28"/>
    </location>
</feature>
<reference evidence="6" key="1">
    <citation type="journal article" date="2019" name="Int. J. Syst. Evol. Microbiol.">
        <title>The Global Catalogue of Microorganisms (GCM) 10K type strain sequencing project: providing services to taxonomists for standard genome sequencing and annotation.</title>
        <authorList>
            <consortium name="The Broad Institute Genomics Platform"/>
            <consortium name="The Broad Institute Genome Sequencing Center for Infectious Disease"/>
            <person name="Wu L."/>
            <person name="Ma J."/>
        </authorList>
    </citation>
    <scope>NUCLEOTIDE SEQUENCE [LARGE SCALE GENOMIC DNA]</scope>
    <source>
        <strain evidence="6">JCM 17664</strain>
    </source>
</reference>
<proteinExistence type="inferred from homology"/>
<dbReference type="SUPFAM" id="SSF52317">
    <property type="entry name" value="Class I glutamine amidotransferase-like"/>
    <property type="match status" value="1"/>
</dbReference>
<evidence type="ECO:0000256" key="2">
    <source>
        <dbReference type="SAM" id="SignalP"/>
    </source>
</evidence>
<evidence type="ECO:0000259" key="3">
    <source>
        <dbReference type="Pfam" id="PF00703"/>
    </source>
</evidence>
<gene>
    <name evidence="5" type="ORF">GCM10023143_09930</name>
</gene>
<evidence type="ECO:0000259" key="4">
    <source>
        <dbReference type="Pfam" id="PF02836"/>
    </source>
</evidence>
<feature type="chain" id="PRO_5046102097" description="Beta-galactosidase" evidence="2">
    <location>
        <begin position="29"/>
        <end position="968"/>
    </location>
</feature>
<dbReference type="PANTHER" id="PTHR42732">
    <property type="entry name" value="BETA-GALACTOSIDASE"/>
    <property type="match status" value="1"/>
</dbReference>
<accession>A0ABP8FJ37</accession>
<dbReference type="Proteomes" id="UP001501207">
    <property type="component" value="Unassembled WGS sequence"/>
</dbReference>
<protein>
    <recommendedName>
        <fullName evidence="7">Beta-galactosidase</fullName>
    </recommendedName>
</protein>
<dbReference type="InterPro" id="IPR006102">
    <property type="entry name" value="Ig-like_GH2"/>
</dbReference>
<dbReference type="InterPro" id="IPR036156">
    <property type="entry name" value="Beta-gal/glucu_dom_sf"/>
</dbReference>
<name>A0ABP8FJ37_9BACT</name>